<name>A0AAN7Z506_9PEZI</name>
<sequence>MPRDERQQGYLKEPGSLVGENVQTTRNTPRVALADSIVYKLVDIRGPCTAHRVSGVGGLFSVGTRSSPSAAVLWILPRLLGRCSDRQTRAFGPKPQHDISTPAASDQEPPRPPGR</sequence>
<dbReference type="AlphaFoldDB" id="A0AAN7Z506"/>
<organism evidence="2 3">
    <name type="scientific">Xylaria bambusicola</name>
    <dbReference type="NCBI Taxonomy" id="326684"/>
    <lineage>
        <taxon>Eukaryota</taxon>
        <taxon>Fungi</taxon>
        <taxon>Dikarya</taxon>
        <taxon>Ascomycota</taxon>
        <taxon>Pezizomycotina</taxon>
        <taxon>Sordariomycetes</taxon>
        <taxon>Xylariomycetidae</taxon>
        <taxon>Xylariales</taxon>
        <taxon>Xylariaceae</taxon>
        <taxon>Xylaria</taxon>
    </lineage>
</organism>
<dbReference type="EMBL" id="JAWHQM010000011">
    <property type="protein sequence ID" value="KAK5629272.1"/>
    <property type="molecule type" value="Genomic_DNA"/>
</dbReference>
<gene>
    <name evidence="2" type="ORF">RRF57_004987</name>
</gene>
<accession>A0AAN7Z506</accession>
<feature type="region of interest" description="Disordered" evidence="1">
    <location>
        <begin position="86"/>
        <end position="115"/>
    </location>
</feature>
<proteinExistence type="predicted"/>
<dbReference type="Proteomes" id="UP001305414">
    <property type="component" value="Unassembled WGS sequence"/>
</dbReference>
<reference evidence="2 3" key="1">
    <citation type="submission" date="2023-10" db="EMBL/GenBank/DDBJ databases">
        <title>Draft genome sequence of Xylaria bambusicola isolate GMP-LS, the root and basal stem rot pathogen of sugarcane in Indonesia.</title>
        <authorList>
            <person name="Selvaraj P."/>
            <person name="Muralishankar V."/>
            <person name="Muruganantham S."/>
            <person name="Sp S."/>
            <person name="Haryani S."/>
            <person name="Lau K.J.X."/>
            <person name="Naqvi N.I."/>
        </authorList>
    </citation>
    <scope>NUCLEOTIDE SEQUENCE [LARGE SCALE GENOMIC DNA]</scope>
    <source>
        <strain evidence="2">GMP-LS</strain>
    </source>
</reference>
<comment type="caution">
    <text evidence="2">The sequence shown here is derived from an EMBL/GenBank/DDBJ whole genome shotgun (WGS) entry which is preliminary data.</text>
</comment>
<evidence type="ECO:0000313" key="2">
    <source>
        <dbReference type="EMBL" id="KAK5629272.1"/>
    </source>
</evidence>
<protein>
    <submittedName>
        <fullName evidence="2">Uncharacterized protein</fullName>
    </submittedName>
</protein>
<feature type="region of interest" description="Disordered" evidence="1">
    <location>
        <begin position="1"/>
        <end position="23"/>
    </location>
</feature>
<evidence type="ECO:0000256" key="1">
    <source>
        <dbReference type="SAM" id="MobiDB-lite"/>
    </source>
</evidence>
<keyword evidence="3" id="KW-1185">Reference proteome</keyword>
<evidence type="ECO:0000313" key="3">
    <source>
        <dbReference type="Proteomes" id="UP001305414"/>
    </source>
</evidence>